<dbReference type="Proteomes" id="UP000054302">
    <property type="component" value="Unassembled WGS sequence"/>
</dbReference>
<dbReference type="Gene3D" id="4.10.240.10">
    <property type="entry name" value="Zn(2)-C6 fungal-type DNA-binding domain"/>
    <property type="match status" value="1"/>
</dbReference>
<dbReference type="EMBL" id="KN847524">
    <property type="protein sequence ID" value="KIV90520.1"/>
    <property type="molecule type" value="Genomic_DNA"/>
</dbReference>
<feature type="domain" description="C2H2-type" evidence="9">
    <location>
        <begin position="44"/>
        <end position="71"/>
    </location>
</feature>
<dbReference type="InterPro" id="IPR036236">
    <property type="entry name" value="Znf_C2H2_sf"/>
</dbReference>
<gene>
    <name evidence="10" type="ORF">PV10_07817</name>
</gene>
<dbReference type="SMART" id="SM00355">
    <property type="entry name" value="ZnF_C2H2"/>
    <property type="match status" value="1"/>
</dbReference>
<dbReference type="CDD" id="cd00067">
    <property type="entry name" value="GAL4"/>
    <property type="match status" value="1"/>
</dbReference>
<keyword evidence="2" id="KW-0862">Zinc</keyword>
<evidence type="ECO:0000256" key="6">
    <source>
        <dbReference type="ARBA" id="ARBA00023242"/>
    </source>
</evidence>
<evidence type="ECO:0000256" key="7">
    <source>
        <dbReference type="PROSITE-ProRule" id="PRU00042"/>
    </source>
</evidence>
<dbReference type="PROSITE" id="PS50048">
    <property type="entry name" value="ZN2_CY6_FUNGAL_2"/>
    <property type="match status" value="1"/>
</dbReference>
<dbReference type="InterPro" id="IPR007219">
    <property type="entry name" value="XnlR_reg_dom"/>
</dbReference>
<dbReference type="Pfam" id="PF00172">
    <property type="entry name" value="Zn_clus"/>
    <property type="match status" value="1"/>
</dbReference>
<evidence type="ECO:0000256" key="5">
    <source>
        <dbReference type="ARBA" id="ARBA00023163"/>
    </source>
</evidence>
<evidence type="ECO:0000259" key="8">
    <source>
        <dbReference type="PROSITE" id="PS50048"/>
    </source>
</evidence>
<dbReference type="RefSeq" id="XP_016222094.1">
    <property type="nucleotide sequence ID" value="XM_016372762.1"/>
</dbReference>
<dbReference type="GeneID" id="27325662"/>
<reference evidence="10 11" key="1">
    <citation type="submission" date="2015-01" db="EMBL/GenBank/DDBJ databases">
        <title>The Genome Sequence of Exophiala mesophila CBS40295.</title>
        <authorList>
            <consortium name="The Broad Institute Genomics Platform"/>
            <person name="Cuomo C."/>
            <person name="de Hoog S."/>
            <person name="Gorbushina A."/>
            <person name="Stielow B."/>
            <person name="Teixiera M."/>
            <person name="Abouelleil A."/>
            <person name="Chapman S.B."/>
            <person name="Priest M."/>
            <person name="Young S.K."/>
            <person name="Wortman J."/>
            <person name="Nusbaum C."/>
            <person name="Birren B."/>
        </authorList>
    </citation>
    <scope>NUCLEOTIDE SEQUENCE [LARGE SCALE GENOMIC DNA]</scope>
    <source>
        <strain evidence="10 11">CBS 40295</strain>
    </source>
</reference>
<evidence type="ECO:0000259" key="9">
    <source>
        <dbReference type="PROSITE" id="PS50157"/>
    </source>
</evidence>
<dbReference type="InterPro" id="IPR013087">
    <property type="entry name" value="Znf_C2H2_type"/>
</dbReference>
<keyword evidence="4" id="KW-0238">DNA-binding</keyword>
<sequence>MLASLVPHQAFSLTRLVYPTLKGLLIFVTKFTPLEVLCSKDLMHSCPVCLKNFSRKDSFNRHMKLHEAGRSEKRWSCDRCQRSKIKCSADRPKCLACHRSSAACTYPTRSPAGRITKDSSQTSKPTPTTSATELWDASITDIIPNPPDFTTPSMNWASDGQQLTSDPSPQQTLDLFGSMGPHRNFSEDLFHDYEVHDLDWIFQNICEDDEINFPSPAAERDLHNFSTSSASLAETPLNAQEPASTYQENGPSSENWLLDHAMLPGRPLAIPKLGADRVDHQALGSHYQIERMTQLDRERVQHYIKLSLERPLWKSIATDYFPSKEKLDHCIDLFFANWRPAVSFVHRPTFDPNGAPELLVLVIASIGARFTRLSGAPQFATALAEIVRRLSISVVESDPDIIKSEPYLTAQLLLGKYGYCSGDRTLFNNSESVRCSLVRHARNTGLFSPYKPTRTVENNTQSQWAAWIYSERRKRLGWAIYEFDASVSFLHNRRPTMSVGDIRLSLPEDAARWEATSAHAWKALVPRTSTFNDPVSFRIAMRSSFDTKLALDIELRDPQHFHLMVITLARFLWSIKELQNSPLMDVVPEQWPLVAHKNNLLETMDNYSTSLSNLRATVDEKELALQVERTSIIHICHLYGASDLMDWLPALLRTSGMNMAAKERMKIWGQEDPIRLRKVAYHSAQIMAISRDFPFNAPYEPFHLFYAGVALWCVASLLAEPKHDHVDHDNHDNQRPIFLDRPVTTGDVEHLRISKWIQEGGDHVIVGVYGVPVLGNPHSPVQALNETIRILQDMRSWDLSMAFVNVLRQLLNRESAHLQTHHHQIGGAMR</sequence>
<dbReference type="Pfam" id="PF04082">
    <property type="entry name" value="Fungal_trans"/>
    <property type="match status" value="1"/>
</dbReference>
<evidence type="ECO:0000256" key="3">
    <source>
        <dbReference type="ARBA" id="ARBA00023015"/>
    </source>
</evidence>
<proteinExistence type="predicted"/>
<dbReference type="AlphaFoldDB" id="A0A0D1WNC9"/>
<keyword evidence="5" id="KW-0804">Transcription</keyword>
<name>A0A0D1WNC9_EXOME</name>
<evidence type="ECO:0000313" key="11">
    <source>
        <dbReference type="Proteomes" id="UP000054302"/>
    </source>
</evidence>
<evidence type="ECO:0000256" key="1">
    <source>
        <dbReference type="ARBA" id="ARBA00022723"/>
    </source>
</evidence>
<dbReference type="STRING" id="212818.A0A0D1WNC9"/>
<dbReference type="PANTHER" id="PTHR47660">
    <property type="entry name" value="TRANSCRIPTION FACTOR WITH C2H2 AND ZN(2)-CYS(6) DNA BINDING DOMAIN (EUROFUNG)-RELATED-RELATED"/>
    <property type="match status" value="1"/>
</dbReference>
<keyword evidence="1" id="KW-0479">Metal-binding</keyword>
<accession>A0A0D1WNC9</accession>
<dbReference type="InterPro" id="IPR036864">
    <property type="entry name" value="Zn2-C6_fun-type_DNA-bd_sf"/>
</dbReference>
<keyword evidence="11" id="KW-1185">Reference proteome</keyword>
<dbReference type="Gene3D" id="3.30.160.60">
    <property type="entry name" value="Classic Zinc Finger"/>
    <property type="match status" value="1"/>
</dbReference>
<dbReference type="GO" id="GO:0006351">
    <property type="term" value="P:DNA-templated transcription"/>
    <property type="evidence" value="ECO:0007669"/>
    <property type="project" value="InterPro"/>
</dbReference>
<organism evidence="10 11">
    <name type="scientific">Exophiala mesophila</name>
    <name type="common">Black yeast-like fungus</name>
    <dbReference type="NCBI Taxonomy" id="212818"/>
    <lineage>
        <taxon>Eukaryota</taxon>
        <taxon>Fungi</taxon>
        <taxon>Dikarya</taxon>
        <taxon>Ascomycota</taxon>
        <taxon>Pezizomycotina</taxon>
        <taxon>Eurotiomycetes</taxon>
        <taxon>Chaetothyriomycetidae</taxon>
        <taxon>Chaetothyriales</taxon>
        <taxon>Herpotrichiellaceae</taxon>
        <taxon>Exophiala</taxon>
    </lineage>
</organism>
<dbReference type="OrthoDB" id="1405595at2759"/>
<evidence type="ECO:0000313" key="10">
    <source>
        <dbReference type="EMBL" id="KIV90520.1"/>
    </source>
</evidence>
<dbReference type="GO" id="GO:0003677">
    <property type="term" value="F:DNA binding"/>
    <property type="evidence" value="ECO:0007669"/>
    <property type="project" value="UniProtKB-KW"/>
</dbReference>
<dbReference type="OMA" id="YGYCSGD"/>
<dbReference type="PROSITE" id="PS50157">
    <property type="entry name" value="ZINC_FINGER_C2H2_2"/>
    <property type="match status" value="1"/>
</dbReference>
<dbReference type="VEuPathDB" id="FungiDB:PV10_07817"/>
<dbReference type="InterPro" id="IPR001138">
    <property type="entry name" value="Zn2Cys6_DnaBD"/>
</dbReference>
<dbReference type="GO" id="GO:0008270">
    <property type="term" value="F:zinc ion binding"/>
    <property type="evidence" value="ECO:0007669"/>
    <property type="project" value="UniProtKB-KW"/>
</dbReference>
<keyword evidence="6" id="KW-0539">Nucleus</keyword>
<evidence type="ECO:0000256" key="4">
    <source>
        <dbReference type="ARBA" id="ARBA00023125"/>
    </source>
</evidence>
<dbReference type="GO" id="GO:0000981">
    <property type="term" value="F:DNA-binding transcription factor activity, RNA polymerase II-specific"/>
    <property type="evidence" value="ECO:0007669"/>
    <property type="project" value="InterPro"/>
</dbReference>
<evidence type="ECO:0008006" key="12">
    <source>
        <dbReference type="Google" id="ProtNLM"/>
    </source>
</evidence>
<feature type="domain" description="Zn(2)-C6 fungal-type" evidence="8">
    <location>
        <begin position="76"/>
        <end position="106"/>
    </location>
</feature>
<evidence type="ECO:0000256" key="2">
    <source>
        <dbReference type="ARBA" id="ARBA00022833"/>
    </source>
</evidence>
<keyword evidence="3" id="KW-0805">Transcription regulation</keyword>
<dbReference type="PROSITE" id="PS00028">
    <property type="entry name" value="ZINC_FINGER_C2H2_1"/>
    <property type="match status" value="1"/>
</dbReference>
<dbReference type="SUPFAM" id="SSF57667">
    <property type="entry name" value="beta-beta-alpha zinc fingers"/>
    <property type="match status" value="1"/>
</dbReference>
<dbReference type="SUPFAM" id="SSF57701">
    <property type="entry name" value="Zn2/Cys6 DNA-binding domain"/>
    <property type="match status" value="1"/>
</dbReference>
<dbReference type="SMART" id="SM00066">
    <property type="entry name" value="GAL4"/>
    <property type="match status" value="1"/>
</dbReference>
<keyword evidence="7" id="KW-0863">Zinc-finger</keyword>
<dbReference type="CDD" id="cd12148">
    <property type="entry name" value="fungal_TF_MHR"/>
    <property type="match status" value="1"/>
</dbReference>
<dbReference type="HOGENOM" id="CLU_009184_1_0_1"/>
<protein>
    <recommendedName>
        <fullName evidence="12">Zn(2)-C6 fungal-type domain-containing protein</fullName>
    </recommendedName>
</protein>
<dbReference type="PANTHER" id="PTHR47660:SF2">
    <property type="entry name" value="TRANSCRIPTION FACTOR WITH C2H2 AND ZN(2)-CYS(6) DNA BINDING DOMAIN (EUROFUNG)"/>
    <property type="match status" value="1"/>
</dbReference>